<dbReference type="PANTHER" id="PTHR10353:SF122">
    <property type="entry name" value="6-PHOSPHO-BETA-GLUCOSIDASE ASCB-RELATED"/>
    <property type="match status" value="1"/>
</dbReference>
<dbReference type="Gene3D" id="3.20.20.80">
    <property type="entry name" value="Glycosidases"/>
    <property type="match status" value="1"/>
</dbReference>
<dbReference type="Proteomes" id="UP001224812">
    <property type="component" value="Unassembled WGS sequence"/>
</dbReference>
<evidence type="ECO:0000313" key="6">
    <source>
        <dbReference type="Proteomes" id="UP001224812"/>
    </source>
</evidence>
<dbReference type="EMBL" id="JASAVS010000011">
    <property type="protein sequence ID" value="MDP8085511.1"/>
    <property type="molecule type" value="Genomic_DNA"/>
</dbReference>
<reference evidence="3 6" key="3">
    <citation type="journal article" date="2023" name="Front. Microbiol.">
        <title>Phylogeography and host specificity of Pasteurellaceae pathogenic to sea-farmed fish in the north-east Atlantic.</title>
        <authorList>
            <person name="Gulla S."/>
            <person name="Colquhoun D.J."/>
            <person name="Olsen A.B."/>
            <person name="Spilsberg B."/>
            <person name="Lagesen K."/>
            <person name="Aakesson C.P."/>
            <person name="Strom S."/>
            <person name="Manji F."/>
            <person name="Birkbeck T.H."/>
            <person name="Nilsen H.K."/>
        </authorList>
    </citation>
    <scope>NUCLEOTIDE SEQUENCE [LARGE SCALE GENOMIC DNA]</scope>
    <source>
        <strain evidence="3 6">VIO11850</strain>
    </source>
</reference>
<dbReference type="SUPFAM" id="SSF51445">
    <property type="entry name" value="(Trans)glycosidases"/>
    <property type="match status" value="1"/>
</dbReference>
<reference evidence="5" key="2">
    <citation type="submission" date="2016-10" db="EMBL/GenBank/DDBJ databases">
        <authorList>
            <person name="Varghese N."/>
            <person name="Submissions S."/>
        </authorList>
    </citation>
    <scope>NUCLEOTIDE SEQUENCE [LARGE SCALE GENOMIC DNA]</scope>
    <source>
        <strain evidence="5">DSM 24204</strain>
    </source>
</reference>
<dbReference type="InterPro" id="IPR017853">
    <property type="entry name" value="GH"/>
</dbReference>
<evidence type="ECO:0000313" key="4">
    <source>
        <dbReference type="EMBL" id="SEM26822.1"/>
    </source>
</evidence>
<dbReference type="AlphaFoldDB" id="A0A1H7WYW8"/>
<dbReference type="GO" id="GO:0016052">
    <property type="term" value="P:carbohydrate catabolic process"/>
    <property type="evidence" value="ECO:0007669"/>
    <property type="project" value="TreeGrafter"/>
</dbReference>
<accession>A0A1H7WYW8</accession>
<evidence type="ECO:0000313" key="3">
    <source>
        <dbReference type="EMBL" id="MDP8085511.1"/>
    </source>
</evidence>
<keyword evidence="1" id="KW-0326">Glycosidase</keyword>
<dbReference type="GO" id="GO:0008422">
    <property type="term" value="F:beta-glucosidase activity"/>
    <property type="evidence" value="ECO:0007669"/>
    <property type="project" value="TreeGrafter"/>
</dbReference>
<protein>
    <submittedName>
        <fullName evidence="4">6-phospho-beta-glucosidase</fullName>
    </submittedName>
    <submittedName>
        <fullName evidence="3">Family 1 glycosylhydrolase</fullName>
    </submittedName>
</protein>
<sequence length="181" mass="20758">MSNLKDFPKDFLWGGAIAANQVEGAFDQDGKGLSAPDMLAFVPKEERGGLQGTAIEVSSQRINDILSGKFKGRFPKREGIDFYHHYKEDIALFAEMGFKMLRISIHWSRIFPNGDDEKPNEKGLQYYDNVFDELLKYGIQPMVTLSHYEMPLGLIQKYNGWLGRECIEHFVRYAESVINKK</sequence>
<proteinExistence type="inferred from homology"/>
<keyword evidence="6" id="KW-1185">Reference proteome</keyword>
<evidence type="ECO:0000313" key="5">
    <source>
        <dbReference type="Proteomes" id="UP000198883"/>
    </source>
</evidence>
<dbReference type="GO" id="GO:0005829">
    <property type="term" value="C:cytosol"/>
    <property type="evidence" value="ECO:0007669"/>
    <property type="project" value="TreeGrafter"/>
</dbReference>
<gene>
    <name evidence="3" type="ORF">QJT92_06170</name>
    <name evidence="4" type="ORF">SAMN05444853_11065</name>
</gene>
<organism evidence="4 5">
    <name type="scientific">Phocoenobacter skyensis</name>
    <dbReference type="NCBI Taxonomy" id="97481"/>
    <lineage>
        <taxon>Bacteria</taxon>
        <taxon>Pseudomonadati</taxon>
        <taxon>Pseudomonadota</taxon>
        <taxon>Gammaproteobacteria</taxon>
        <taxon>Pasteurellales</taxon>
        <taxon>Pasteurellaceae</taxon>
        <taxon>Phocoenobacter</taxon>
    </lineage>
</organism>
<evidence type="ECO:0000256" key="2">
    <source>
        <dbReference type="RuleBase" id="RU003690"/>
    </source>
</evidence>
<dbReference type="STRING" id="97481.SAMN05444853_11065"/>
<name>A0A1H7WYW8_9PAST</name>
<dbReference type="InterPro" id="IPR001360">
    <property type="entry name" value="Glyco_hydro_1"/>
</dbReference>
<keyword evidence="1" id="KW-0378">Hydrolase</keyword>
<dbReference type="PROSITE" id="PS00653">
    <property type="entry name" value="GLYCOSYL_HYDROL_F1_2"/>
    <property type="match status" value="1"/>
</dbReference>
<dbReference type="EMBL" id="FOBN01000010">
    <property type="protein sequence ID" value="SEM26822.1"/>
    <property type="molecule type" value="Genomic_DNA"/>
</dbReference>
<evidence type="ECO:0000256" key="1">
    <source>
        <dbReference type="ARBA" id="ARBA00023295"/>
    </source>
</evidence>
<comment type="similarity">
    <text evidence="2">Belongs to the glycosyl hydrolase 1 family.</text>
</comment>
<dbReference type="Pfam" id="PF00232">
    <property type="entry name" value="Glyco_hydro_1"/>
    <property type="match status" value="1"/>
</dbReference>
<dbReference type="Proteomes" id="UP000198883">
    <property type="component" value="Unassembled WGS sequence"/>
</dbReference>
<reference evidence="4" key="1">
    <citation type="submission" date="2016-10" db="EMBL/GenBank/DDBJ databases">
        <authorList>
            <person name="de Groot N.N."/>
        </authorList>
    </citation>
    <scope>NUCLEOTIDE SEQUENCE [LARGE SCALE GENOMIC DNA]</scope>
    <source>
        <strain evidence="4">DSM 24204</strain>
    </source>
</reference>
<dbReference type="PANTHER" id="PTHR10353">
    <property type="entry name" value="GLYCOSYL HYDROLASE"/>
    <property type="match status" value="1"/>
</dbReference>
<dbReference type="InterPro" id="IPR033132">
    <property type="entry name" value="GH_1_N_CS"/>
</dbReference>